<dbReference type="GO" id="GO:0006508">
    <property type="term" value="P:proteolysis"/>
    <property type="evidence" value="ECO:0007669"/>
    <property type="project" value="UniProtKB-KW"/>
</dbReference>
<comment type="similarity">
    <text evidence="8">Belongs to the peptidase S1 family. CLIP subfamily.</text>
</comment>
<dbReference type="EMBL" id="KE524839">
    <property type="protein sequence ID" value="KFB37180.1"/>
    <property type="molecule type" value="Genomic_DNA"/>
</dbReference>
<gene>
    <name evidence="11" type="ORF">ZHAS_00004389</name>
</gene>
<evidence type="ECO:0000256" key="7">
    <source>
        <dbReference type="ARBA" id="ARBA00023180"/>
    </source>
</evidence>
<dbReference type="PRINTS" id="PR00722">
    <property type="entry name" value="CHYMOTRYPSIN"/>
</dbReference>
<evidence type="ECO:0000256" key="4">
    <source>
        <dbReference type="ARBA" id="ARBA00022729"/>
    </source>
</evidence>
<keyword evidence="3" id="KW-0399">Innate immunity</keyword>
<dbReference type="Pfam" id="PF00089">
    <property type="entry name" value="Trypsin"/>
    <property type="match status" value="1"/>
</dbReference>
<dbReference type="InterPro" id="IPR033116">
    <property type="entry name" value="TRYPSIN_SER"/>
</dbReference>
<dbReference type="InterPro" id="IPR001254">
    <property type="entry name" value="Trypsin_dom"/>
</dbReference>
<name>A0A084VGT6_ANOSI</name>
<dbReference type="PROSITE" id="PS00134">
    <property type="entry name" value="TRYPSIN_HIS"/>
    <property type="match status" value="1"/>
</dbReference>
<dbReference type="GO" id="GO:0004252">
    <property type="term" value="F:serine-type endopeptidase activity"/>
    <property type="evidence" value="ECO:0007669"/>
    <property type="project" value="InterPro"/>
</dbReference>
<keyword evidence="6" id="KW-1015">Disulfide bond</keyword>
<dbReference type="InterPro" id="IPR001314">
    <property type="entry name" value="Peptidase_S1A"/>
</dbReference>
<evidence type="ECO:0000313" key="11">
    <source>
        <dbReference type="EMBL" id="KFB37180.1"/>
    </source>
</evidence>
<dbReference type="STRING" id="74873.A0A084VGT6"/>
<reference evidence="12" key="2">
    <citation type="submission" date="2020-05" db="UniProtKB">
        <authorList>
            <consortium name="EnsemblMetazoa"/>
        </authorList>
    </citation>
    <scope>IDENTIFICATION</scope>
</reference>
<dbReference type="AlphaFoldDB" id="A0A084VGT6"/>
<dbReference type="SUPFAM" id="SSF50494">
    <property type="entry name" value="Trypsin-like serine proteases"/>
    <property type="match status" value="1"/>
</dbReference>
<keyword evidence="2" id="KW-0964">Secreted</keyword>
<reference evidence="11 13" key="1">
    <citation type="journal article" date="2014" name="BMC Genomics">
        <title>Genome sequence of Anopheles sinensis provides insight into genetics basis of mosquito competence for malaria parasites.</title>
        <authorList>
            <person name="Zhou D."/>
            <person name="Zhang D."/>
            <person name="Ding G."/>
            <person name="Shi L."/>
            <person name="Hou Q."/>
            <person name="Ye Y."/>
            <person name="Xu Y."/>
            <person name="Zhou H."/>
            <person name="Xiong C."/>
            <person name="Li S."/>
            <person name="Yu J."/>
            <person name="Hong S."/>
            <person name="Yu X."/>
            <person name="Zou P."/>
            <person name="Chen C."/>
            <person name="Chang X."/>
            <person name="Wang W."/>
            <person name="Lv Y."/>
            <person name="Sun Y."/>
            <person name="Ma L."/>
            <person name="Shen B."/>
            <person name="Zhu C."/>
        </authorList>
    </citation>
    <scope>NUCLEOTIDE SEQUENCE [LARGE SCALE GENOMIC DNA]</scope>
</reference>
<keyword evidence="7" id="KW-0325">Glycoprotein</keyword>
<proteinExistence type="inferred from homology"/>
<protein>
    <submittedName>
        <fullName evidence="11">AGAP001648-PA-like protein</fullName>
    </submittedName>
</protein>
<keyword evidence="4" id="KW-0732">Signal</keyword>
<evidence type="ECO:0000256" key="5">
    <source>
        <dbReference type="ARBA" id="ARBA00022859"/>
    </source>
</evidence>
<evidence type="ECO:0000256" key="2">
    <source>
        <dbReference type="ARBA" id="ARBA00022525"/>
    </source>
</evidence>
<dbReference type="Gene3D" id="2.40.10.10">
    <property type="entry name" value="Trypsin-like serine proteases"/>
    <property type="match status" value="1"/>
</dbReference>
<keyword evidence="9" id="KW-0645">Protease</keyword>
<dbReference type="PANTHER" id="PTHR24256">
    <property type="entry name" value="TRYPTASE-RELATED"/>
    <property type="match status" value="1"/>
</dbReference>
<organism evidence="11">
    <name type="scientific">Anopheles sinensis</name>
    <name type="common">Mosquito</name>
    <dbReference type="NCBI Taxonomy" id="74873"/>
    <lineage>
        <taxon>Eukaryota</taxon>
        <taxon>Metazoa</taxon>
        <taxon>Ecdysozoa</taxon>
        <taxon>Arthropoda</taxon>
        <taxon>Hexapoda</taxon>
        <taxon>Insecta</taxon>
        <taxon>Pterygota</taxon>
        <taxon>Neoptera</taxon>
        <taxon>Endopterygota</taxon>
        <taxon>Diptera</taxon>
        <taxon>Nematocera</taxon>
        <taxon>Culicoidea</taxon>
        <taxon>Culicidae</taxon>
        <taxon>Anophelinae</taxon>
        <taxon>Anopheles</taxon>
    </lineage>
</organism>
<dbReference type="Proteomes" id="UP000030765">
    <property type="component" value="Unassembled WGS sequence"/>
</dbReference>
<evidence type="ECO:0000256" key="6">
    <source>
        <dbReference type="ARBA" id="ARBA00023157"/>
    </source>
</evidence>
<dbReference type="SMART" id="SM00020">
    <property type="entry name" value="Tryp_SPc"/>
    <property type="match status" value="1"/>
</dbReference>
<dbReference type="OrthoDB" id="7754674at2759"/>
<keyword evidence="9" id="KW-0378">Hydrolase</keyword>
<evidence type="ECO:0000256" key="8">
    <source>
        <dbReference type="ARBA" id="ARBA00024195"/>
    </source>
</evidence>
<evidence type="ECO:0000256" key="9">
    <source>
        <dbReference type="RuleBase" id="RU363034"/>
    </source>
</evidence>
<dbReference type="EMBL" id="ATLV01013085">
    <property type="status" value="NOT_ANNOTATED_CDS"/>
    <property type="molecule type" value="Genomic_DNA"/>
</dbReference>
<dbReference type="PROSITE" id="PS50240">
    <property type="entry name" value="TRYPSIN_DOM"/>
    <property type="match status" value="1"/>
</dbReference>
<sequence length="275" mass="30305">MCEQDYPSMAPLRSPPSAFANCTTEGEDGSLVPEKLCDYSYTPTYSNKKVCCAKQEPTRLIAHHKVEKLARMSCGIVSVDVPKVYNGNQTVDGEFPWMAKLVYSSSHICSGTLIHPSYVLTAGHCVKPGLTKVRLGLRDLRKAAQSTEMQEISIAQRISNNMYDVALLRLTNPAEVDGSMVRPICLPLYANLRMRVPNKLIIAGWGGTDRLRASYELLKGETPVVSPGKCKKENEVCIGGETAQSNQCAGDSGGPYQAMDIYHENMRIRDLSREL</sequence>
<feature type="domain" description="Peptidase S1" evidence="10">
    <location>
        <begin position="84"/>
        <end position="275"/>
    </location>
</feature>
<dbReference type="EnsemblMetazoa" id="ASIC004389-RA">
    <property type="protein sequence ID" value="ASIC004389-PA"/>
    <property type="gene ID" value="ASIC004389"/>
</dbReference>
<dbReference type="CDD" id="cd00190">
    <property type="entry name" value="Tryp_SPc"/>
    <property type="match status" value="1"/>
</dbReference>
<dbReference type="GO" id="GO:0045087">
    <property type="term" value="P:innate immune response"/>
    <property type="evidence" value="ECO:0007669"/>
    <property type="project" value="UniProtKB-KW"/>
</dbReference>
<dbReference type="PROSITE" id="PS00135">
    <property type="entry name" value="TRYPSIN_SER"/>
    <property type="match status" value="1"/>
</dbReference>
<dbReference type="VEuPathDB" id="VectorBase:ASIC004389"/>
<dbReference type="GO" id="GO:0005576">
    <property type="term" value="C:extracellular region"/>
    <property type="evidence" value="ECO:0007669"/>
    <property type="project" value="UniProtKB-SubCell"/>
</dbReference>
<evidence type="ECO:0000256" key="3">
    <source>
        <dbReference type="ARBA" id="ARBA00022588"/>
    </source>
</evidence>
<dbReference type="InterPro" id="IPR018114">
    <property type="entry name" value="TRYPSIN_HIS"/>
</dbReference>
<evidence type="ECO:0000256" key="1">
    <source>
        <dbReference type="ARBA" id="ARBA00004613"/>
    </source>
</evidence>
<dbReference type="VEuPathDB" id="VectorBase:ASIS022488"/>
<comment type="subcellular location">
    <subcellularLocation>
        <location evidence="1">Secreted</location>
    </subcellularLocation>
</comment>
<keyword evidence="9" id="KW-0720">Serine protease</keyword>
<evidence type="ECO:0000259" key="10">
    <source>
        <dbReference type="PROSITE" id="PS50240"/>
    </source>
</evidence>
<dbReference type="InterPro" id="IPR051487">
    <property type="entry name" value="Ser/Thr_Proteases_Immune/Dev"/>
</dbReference>
<keyword evidence="13" id="KW-1185">Reference proteome</keyword>
<dbReference type="InterPro" id="IPR009003">
    <property type="entry name" value="Peptidase_S1_PA"/>
</dbReference>
<keyword evidence="5" id="KW-0391">Immunity</keyword>
<accession>A0A084VGT6</accession>
<evidence type="ECO:0000313" key="12">
    <source>
        <dbReference type="EnsemblMetazoa" id="ASIC004389-PA"/>
    </source>
</evidence>
<dbReference type="InterPro" id="IPR043504">
    <property type="entry name" value="Peptidase_S1_PA_chymotrypsin"/>
</dbReference>
<dbReference type="OMA" id="ICCADAP"/>
<evidence type="ECO:0000313" key="13">
    <source>
        <dbReference type="Proteomes" id="UP000030765"/>
    </source>
</evidence>